<dbReference type="AlphaFoldDB" id="A0A0G0URK8"/>
<dbReference type="Pfam" id="PF08843">
    <property type="entry name" value="AbiEii"/>
    <property type="match status" value="1"/>
</dbReference>
<name>A0A0G0URK8_9BACT</name>
<accession>A0A0G0URK8</accession>
<reference evidence="1 2" key="1">
    <citation type="journal article" date="2015" name="Nature">
        <title>rRNA introns, odd ribosomes, and small enigmatic genomes across a large radiation of phyla.</title>
        <authorList>
            <person name="Brown C.T."/>
            <person name="Hug L.A."/>
            <person name="Thomas B.C."/>
            <person name="Sharon I."/>
            <person name="Castelle C.J."/>
            <person name="Singh A."/>
            <person name="Wilkins M.J."/>
            <person name="Williams K.H."/>
            <person name="Banfield J.F."/>
        </authorList>
    </citation>
    <scope>NUCLEOTIDE SEQUENCE [LARGE SCALE GENOMIC DNA]</scope>
</reference>
<dbReference type="InterPro" id="IPR014942">
    <property type="entry name" value="AbiEii"/>
</dbReference>
<protein>
    <recommendedName>
        <fullName evidence="3">Nucleotidyl transferase AbiEii/AbiGii toxin family protein</fullName>
    </recommendedName>
</protein>
<evidence type="ECO:0000313" key="1">
    <source>
        <dbReference type="EMBL" id="KKR91409.1"/>
    </source>
</evidence>
<organism evidence="1 2">
    <name type="scientific">Candidatus Woesebacteria bacterium GW2011_GWA1_41_13b</name>
    <dbReference type="NCBI Taxonomy" id="1618555"/>
    <lineage>
        <taxon>Bacteria</taxon>
        <taxon>Candidatus Woeseibacteriota</taxon>
    </lineage>
</organism>
<comment type="caution">
    <text evidence="1">The sequence shown here is derived from an EMBL/GenBank/DDBJ whole genome shotgun (WGS) entry which is preliminary data.</text>
</comment>
<sequence>MDTRKHKTNLTNILIDIYKDATLASHLGFKGGTCTMLFYKLPRFSVDLDFDYIGDKDKIDAIIKRMTKLLSAKFTIKDQSSKHNTLFWLISYEKGEHNIKVEVSTRDNPYNHYNNHPFYGVTIKTLAIEDIIAHKMVAFTERPSLANRDLFDIHFLLGTEFAASINYDVIKSRTGKNPVEFYNFLLNLIKKIDAKNILEGLGEVLTDSQKDWAKVKLLVELKGLIQRQIDTVAT</sequence>
<proteinExistence type="predicted"/>
<evidence type="ECO:0008006" key="3">
    <source>
        <dbReference type="Google" id="ProtNLM"/>
    </source>
</evidence>
<evidence type="ECO:0000313" key="2">
    <source>
        <dbReference type="Proteomes" id="UP000034676"/>
    </source>
</evidence>
<dbReference type="EMBL" id="LCAO01000012">
    <property type="protein sequence ID" value="KKR91409.1"/>
    <property type="molecule type" value="Genomic_DNA"/>
</dbReference>
<dbReference type="Proteomes" id="UP000034676">
    <property type="component" value="Unassembled WGS sequence"/>
</dbReference>
<gene>
    <name evidence="1" type="ORF">UU42_C0012G0006</name>
</gene>
<dbReference type="Gene3D" id="3.10.450.620">
    <property type="entry name" value="JHP933, nucleotidyltransferase-like core domain"/>
    <property type="match status" value="1"/>
</dbReference>